<sequence length="167" mass="19363">MPASSQDRPPILNILQQRQHIRESRHVSARREVIPKLYPRVGRTIQGYFLGNHLPTVEIVPVPLRHSYTDYEYPESLMVDMWINTHVESGIHMFNQCLTTWHHDGVHYHVFRDRPLAARTHPNPFLSNQIQGNTLVITESTNGLILDASEQQIDQLLRTLSQFYCSA</sequence>
<evidence type="ECO:0000313" key="1">
    <source>
        <dbReference type="EMBL" id="KAL0057306.1"/>
    </source>
</evidence>
<protein>
    <submittedName>
        <fullName evidence="1">Uncharacterized protein</fullName>
    </submittedName>
</protein>
<dbReference type="Proteomes" id="UP001437256">
    <property type="component" value="Unassembled WGS sequence"/>
</dbReference>
<accession>A0ABR2Z6N0</accession>
<keyword evidence="2" id="KW-1185">Reference proteome</keyword>
<organism evidence="1 2">
    <name type="scientific">Marasmius tenuissimus</name>
    <dbReference type="NCBI Taxonomy" id="585030"/>
    <lineage>
        <taxon>Eukaryota</taxon>
        <taxon>Fungi</taxon>
        <taxon>Dikarya</taxon>
        <taxon>Basidiomycota</taxon>
        <taxon>Agaricomycotina</taxon>
        <taxon>Agaricomycetes</taxon>
        <taxon>Agaricomycetidae</taxon>
        <taxon>Agaricales</taxon>
        <taxon>Marasmiineae</taxon>
        <taxon>Marasmiaceae</taxon>
        <taxon>Marasmius</taxon>
    </lineage>
</organism>
<reference evidence="1 2" key="1">
    <citation type="submission" date="2024-05" db="EMBL/GenBank/DDBJ databases">
        <title>A draft genome resource for the thread blight pathogen Marasmius tenuissimus strain MS-2.</title>
        <authorList>
            <person name="Yulfo-Soto G.E."/>
            <person name="Baruah I.K."/>
            <person name="Amoako-Attah I."/>
            <person name="Bukari Y."/>
            <person name="Meinhardt L.W."/>
            <person name="Bailey B.A."/>
            <person name="Cohen S.P."/>
        </authorList>
    </citation>
    <scope>NUCLEOTIDE SEQUENCE [LARGE SCALE GENOMIC DNA]</scope>
    <source>
        <strain evidence="1 2">MS-2</strain>
    </source>
</reference>
<evidence type="ECO:0000313" key="2">
    <source>
        <dbReference type="Proteomes" id="UP001437256"/>
    </source>
</evidence>
<name>A0ABR2Z6N0_9AGAR</name>
<gene>
    <name evidence="1" type="ORF">AAF712_016060</name>
</gene>
<proteinExistence type="predicted"/>
<dbReference type="EMBL" id="JBBXMP010000594">
    <property type="protein sequence ID" value="KAL0057306.1"/>
    <property type="molecule type" value="Genomic_DNA"/>
</dbReference>
<comment type="caution">
    <text evidence="1">The sequence shown here is derived from an EMBL/GenBank/DDBJ whole genome shotgun (WGS) entry which is preliminary data.</text>
</comment>